<protein>
    <recommendedName>
        <fullName evidence="1">PhnB-like domain-containing protein</fullName>
    </recommendedName>
</protein>
<evidence type="ECO:0000259" key="1">
    <source>
        <dbReference type="Pfam" id="PF06983"/>
    </source>
</evidence>
<sequence length="140" mass="15575">MTMQITPFIMLDGQAEEAIRFYEQALGAKVVFKQSFGQAPETPGQPMPEEVKSRVAHSVLKIGDAELFVADGFPGEFGQRGDQLSICMTSGDVETSKRLFEALQQDGQVRMPLEEIYFSPAYGIVTDKFGVTFQIFTKRP</sequence>
<reference evidence="3" key="1">
    <citation type="submission" date="2016-01" db="EMBL/GenBank/DDBJ databases">
        <title>Draft genome of Chromobacterium sp. F49.</title>
        <authorList>
            <person name="Hong K.W."/>
        </authorList>
    </citation>
    <scope>NUCLEOTIDE SEQUENCE [LARGE SCALE GENOMIC DNA]</scope>
    <source>
        <strain evidence="3">M63</strain>
    </source>
</reference>
<organism evidence="2 3">
    <name type="scientific">Paenibacillus elgii</name>
    <dbReference type="NCBI Taxonomy" id="189691"/>
    <lineage>
        <taxon>Bacteria</taxon>
        <taxon>Bacillati</taxon>
        <taxon>Bacillota</taxon>
        <taxon>Bacilli</taxon>
        <taxon>Bacillales</taxon>
        <taxon>Paenibacillaceae</taxon>
        <taxon>Paenibacillus</taxon>
    </lineage>
</organism>
<dbReference type="InterPro" id="IPR029068">
    <property type="entry name" value="Glyas_Bleomycin-R_OHBP_Dase"/>
</dbReference>
<dbReference type="EMBL" id="LQRA01000072">
    <property type="protein sequence ID" value="KZE75396.1"/>
    <property type="molecule type" value="Genomic_DNA"/>
</dbReference>
<proteinExistence type="predicted"/>
<gene>
    <name evidence="2" type="ORF">AV654_26890</name>
</gene>
<keyword evidence="3" id="KW-1185">Reference proteome</keyword>
<dbReference type="eggNOG" id="COG2764">
    <property type="taxonomic scope" value="Bacteria"/>
</dbReference>
<dbReference type="Proteomes" id="UP000076563">
    <property type="component" value="Unassembled WGS sequence"/>
</dbReference>
<evidence type="ECO:0000313" key="2">
    <source>
        <dbReference type="EMBL" id="KZE75396.1"/>
    </source>
</evidence>
<dbReference type="Pfam" id="PF06983">
    <property type="entry name" value="3-dmu-9_3-mt"/>
    <property type="match status" value="1"/>
</dbReference>
<dbReference type="SUPFAM" id="SSF54593">
    <property type="entry name" value="Glyoxalase/Bleomycin resistance protein/Dihydroxybiphenyl dioxygenase"/>
    <property type="match status" value="1"/>
</dbReference>
<dbReference type="CDD" id="cd06588">
    <property type="entry name" value="PhnB_like"/>
    <property type="match status" value="1"/>
</dbReference>
<dbReference type="InterPro" id="IPR028973">
    <property type="entry name" value="PhnB-like"/>
</dbReference>
<feature type="domain" description="PhnB-like" evidence="1">
    <location>
        <begin position="4"/>
        <end position="135"/>
    </location>
</feature>
<dbReference type="PANTHER" id="PTHR33990:SF1">
    <property type="entry name" value="PROTEIN YJDN"/>
    <property type="match status" value="1"/>
</dbReference>
<dbReference type="STRING" id="1007103.GCA_000213315_01346"/>
<dbReference type="RefSeq" id="WP_063184871.1">
    <property type="nucleotide sequence ID" value="NZ_LQRA01000072.1"/>
</dbReference>
<accession>A0A163VTX3</accession>
<dbReference type="Gene3D" id="3.10.180.10">
    <property type="entry name" value="2,3-Dihydroxybiphenyl 1,2-Dioxygenase, domain 1"/>
    <property type="match status" value="1"/>
</dbReference>
<comment type="caution">
    <text evidence="2">The sequence shown here is derived from an EMBL/GenBank/DDBJ whole genome shotgun (WGS) entry which is preliminary data.</text>
</comment>
<dbReference type="OrthoDB" id="9795306at2"/>
<dbReference type="AlphaFoldDB" id="A0A163VTX3"/>
<name>A0A163VTX3_9BACL</name>
<evidence type="ECO:0000313" key="3">
    <source>
        <dbReference type="Proteomes" id="UP000076563"/>
    </source>
</evidence>
<dbReference type="PANTHER" id="PTHR33990">
    <property type="entry name" value="PROTEIN YJDN-RELATED"/>
    <property type="match status" value="1"/>
</dbReference>